<reference evidence="2 3" key="1">
    <citation type="submission" date="2023-07" db="EMBL/GenBank/DDBJ databases">
        <title>Genomic Encyclopedia of Type Strains, Phase IV (KMG-IV): sequencing the most valuable type-strain genomes for metagenomic binning, comparative biology and taxonomic classification.</title>
        <authorList>
            <person name="Goeker M."/>
        </authorList>
    </citation>
    <scope>NUCLEOTIDE SEQUENCE [LARGE SCALE GENOMIC DNA]</scope>
    <source>
        <strain evidence="2 3">DSM 16460</strain>
    </source>
</reference>
<dbReference type="PANTHER" id="PTHR30244:SF34">
    <property type="entry name" value="DTDP-4-AMINO-4,6-DIDEOXYGALACTOSE TRANSAMINASE"/>
    <property type="match status" value="1"/>
</dbReference>
<keyword evidence="3" id="KW-1185">Reference proteome</keyword>
<organism evidence="2 3">
    <name type="scientific">Alkalibacillus salilacus</name>
    <dbReference type="NCBI Taxonomy" id="284582"/>
    <lineage>
        <taxon>Bacteria</taxon>
        <taxon>Bacillati</taxon>
        <taxon>Bacillota</taxon>
        <taxon>Bacilli</taxon>
        <taxon>Bacillales</taxon>
        <taxon>Bacillaceae</taxon>
        <taxon>Alkalibacillus</taxon>
    </lineage>
</organism>
<accession>A0ABT9VF53</accession>
<protein>
    <submittedName>
        <fullName evidence="2">UDP-4-amino-4, 6-dideoxy-N-acetyl-beta-L-altrosamine transaminase</fullName>
    </submittedName>
</protein>
<proteinExistence type="inferred from homology"/>
<gene>
    <name evidence="2" type="ORF">J2S77_001568</name>
</gene>
<dbReference type="InterPro" id="IPR000653">
    <property type="entry name" value="DegT/StrS_aminotransferase"/>
</dbReference>
<comment type="caution">
    <text evidence="2">The sequence shown here is derived from an EMBL/GenBank/DDBJ whole genome shotgun (WGS) entry which is preliminary data.</text>
</comment>
<evidence type="ECO:0000313" key="3">
    <source>
        <dbReference type="Proteomes" id="UP001224359"/>
    </source>
</evidence>
<dbReference type="PANTHER" id="PTHR30244">
    <property type="entry name" value="TRANSAMINASE"/>
    <property type="match status" value="1"/>
</dbReference>
<dbReference type="InterPro" id="IPR015421">
    <property type="entry name" value="PyrdxlP-dep_Trfase_major"/>
</dbReference>
<dbReference type="InterPro" id="IPR020026">
    <property type="entry name" value="PseC"/>
</dbReference>
<dbReference type="SUPFAM" id="SSF53383">
    <property type="entry name" value="PLP-dependent transferases"/>
    <property type="match status" value="1"/>
</dbReference>
<dbReference type="PIRSF" id="PIRSF000390">
    <property type="entry name" value="PLP_StrS"/>
    <property type="match status" value="1"/>
</dbReference>
<dbReference type="RefSeq" id="WP_306976175.1">
    <property type="nucleotide sequence ID" value="NZ_JAUSTQ010000005.1"/>
</dbReference>
<name>A0ABT9VF53_9BACI</name>
<evidence type="ECO:0000256" key="1">
    <source>
        <dbReference type="RuleBase" id="RU004508"/>
    </source>
</evidence>
<dbReference type="CDD" id="cd00616">
    <property type="entry name" value="AHBA_syn"/>
    <property type="match status" value="1"/>
</dbReference>
<dbReference type="InterPro" id="IPR015424">
    <property type="entry name" value="PyrdxlP-dep_Trfase"/>
</dbReference>
<dbReference type="Pfam" id="PF01041">
    <property type="entry name" value="DegT_DnrJ_EryC1"/>
    <property type="match status" value="1"/>
</dbReference>
<comment type="similarity">
    <text evidence="1">Belongs to the DegT/DnrJ/EryC1 family.</text>
</comment>
<dbReference type="NCBIfam" id="TIGR03588">
    <property type="entry name" value="PseC"/>
    <property type="match status" value="1"/>
</dbReference>
<dbReference type="Gene3D" id="3.90.1150.10">
    <property type="entry name" value="Aspartate Aminotransferase, domain 1"/>
    <property type="match status" value="1"/>
</dbReference>
<dbReference type="Gene3D" id="3.40.640.10">
    <property type="entry name" value="Type I PLP-dependent aspartate aminotransferase-like (Major domain)"/>
    <property type="match status" value="1"/>
</dbReference>
<keyword evidence="1" id="KW-0663">Pyridoxal phosphate</keyword>
<sequence length="390" mass="43816">MVHDPKRDRLLPYGKQSLSLNDIEQVVDVLKSDFLTTGPKVDAFEEALANKVGAKYAVSFSSGTAALHAACFVAGIGEGDEVMTSPMTFIASANCVLYQKGTPIFADIDPKTYNIDPHELEKRITKNTKAIIPVHFTGQPANLDAIRAIADKHDLIVIEDAAHAIGATYKGEKIGGLSDMTMFSFHPVKHITTGEGGMITTNDETYYQQLKQFRSHGVTRDQDEMEEYHGPWYYEMQFLGYNYRMTDIQAALGLSQLSKLDDFIKRRREIVAMYDGAFQDVAEIVTPFVHHDVSSSWHLYVIQLNLANLTGTREAIFNALRAHNIGVNVHYIPVHMQPFYQQMGYRKGEYPVTESLYESIITLPLFPAMTDGDVQDVIQIVEHVIQSFRK</sequence>
<dbReference type="Proteomes" id="UP001224359">
    <property type="component" value="Unassembled WGS sequence"/>
</dbReference>
<dbReference type="EMBL" id="JAUSTQ010000005">
    <property type="protein sequence ID" value="MDQ0159584.1"/>
    <property type="molecule type" value="Genomic_DNA"/>
</dbReference>
<dbReference type="InterPro" id="IPR015422">
    <property type="entry name" value="PyrdxlP-dep_Trfase_small"/>
</dbReference>
<evidence type="ECO:0000313" key="2">
    <source>
        <dbReference type="EMBL" id="MDQ0159584.1"/>
    </source>
</evidence>